<organism evidence="2 3">
    <name type="scientific">Allacma fusca</name>
    <dbReference type="NCBI Taxonomy" id="39272"/>
    <lineage>
        <taxon>Eukaryota</taxon>
        <taxon>Metazoa</taxon>
        <taxon>Ecdysozoa</taxon>
        <taxon>Arthropoda</taxon>
        <taxon>Hexapoda</taxon>
        <taxon>Collembola</taxon>
        <taxon>Symphypleona</taxon>
        <taxon>Sminthuridae</taxon>
        <taxon>Allacma</taxon>
    </lineage>
</organism>
<reference evidence="2" key="1">
    <citation type="submission" date="2021-06" db="EMBL/GenBank/DDBJ databases">
        <authorList>
            <person name="Hodson N. C."/>
            <person name="Mongue J. A."/>
            <person name="Jaron S. K."/>
        </authorList>
    </citation>
    <scope>NUCLEOTIDE SEQUENCE</scope>
</reference>
<proteinExistence type="predicted"/>
<comment type="cofactor">
    <cofactor evidence="1">
        <name>Ca(2+)</name>
        <dbReference type="ChEBI" id="CHEBI:29108"/>
    </cofactor>
</comment>
<dbReference type="Pfam" id="PF01532">
    <property type="entry name" value="Glyco_hydro_47"/>
    <property type="match status" value="2"/>
</dbReference>
<evidence type="ECO:0000313" key="3">
    <source>
        <dbReference type="Proteomes" id="UP000708208"/>
    </source>
</evidence>
<evidence type="ECO:0000313" key="2">
    <source>
        <dbReference type="EMBL" id="CAG7837921.1"/>
    </source>
</evidence>
<dbReference type="GO" id="GO:0044322">
    <property type="term" value="C:endoplasmic reticulum quality control compartment"/>
    <property type="evidence" value="ECO:0007669"/>
    <property type="project" value="GOC"/>
</dbReference>
<protein>
    <recommendedName>
        <fullName evidence="4">Alpha-1,2-Mannosidase</fullName>
    </recommendedName>
</protein>
<dbReference type="PANTHER" id="PTHR45679:SF5">
    <property type="entry name" value="ER DEGRADATION-ENHANCING ALPHA-MANNOSIDASE-LIKE PROTEIN 1"/>
    <property type="match status" value="1"/>
</dbReference>
<dbReference type="GO" id="GO:0004571">
    <property type="term" value="F:mannosyl-oligosaccharide 1,2-alpha-mannosidase activity"/>
    <property type="evidence" value="ECO:0007669"/>
    <property type="project" value="InterPro"/>
</dbReference>
<evidence type="ECO:0000256" key="1">
    <source>
        <dbReference type="PIRSR" id="PIRSR601382-2"/>
    </source>
</evidence>
<keyword evidence="1" id="KW-0106">Calcium</keyword>
<dbReference type="EMBL" id="CAJVCH010571593">
    <property type="protein sequence ID" value="CAG7837921.1"/>
    <property type="molecule type" value="Genomic_DNA"/>
</dbReference>
<dbReference type="GO" id="GO:1904380">
    <property type="term" value="P:endoplasmic reticulum mannose trimming"/>
    <property type="evidence" value="ECO:0007669"/>
    <property type="project" value="InterPro"/>
</dbReference>
<dbReference type="PANTHER" id="PTHR45679">
    <property type="entry name" value="ER DEGRADATION-ENHANCING ALPHA-MANNOSIDASE-LIKE PROTEIN 2"/>
    <property type="match status" value="1"/>
</dbReference>
<dbReference type="OrthoDB" id="8118055at2759"/>
<dbReference type="Proteomes" id="UP000708208">
    <property type="component" value="Unassembled WGS sequence"/>
</dbReference>
<dbReference type="AlphaFoldDB" id="A0A8J2MG84"/>
<dbReference type="InterPro" id="IPR001382">
    <property type="entry name" value="Glyco_hydro_47"/>
</dbReference>
<dbReference type="GO" id="GO:0016020">
    <property type="term" value="C:membrane"/>
    <property type="evidence" value="ECO:0007669"/>
    <property type="project" value="InterPro"/>
</dbReference>
<gene>
    <name evidence="2" type="ORF">AFUS01_LOCUS46955</name>
</gene>
<comment type="caution">
    <text evidence="2">The sequence shown here is derived from an EMBL/GenBank/DDBJ whole genome shotgun (WGS) entry which is preliminary data.</text>
</comment>
<dbReference type="GO" id="GO:0005509">
    <property type="term" value="F:calcium ion binding"/>
    <property type="evidence" value="ECO:0007669"/>
    <property type="project" value="InterPro"/>
</dbReference>
<evidence type="ECO:0008006" key="4">
    <source>
        <dbReference type="Google" id="ProtNLM"/>
    </source>
</evidence>
<name>A0A8J2MG84_9HEXA</name>
<dbReference type="InterPro" id="IPR044674">
    <property type="entry name" value="EDEM1/2/3"/>
</dbReference>
<accession>A0A8J2MG84</accession>
<keyword evidence="1" id="KW-0479">Metal-binding</keyword>
<keyword evidence="3" id="KW-1185">Reference proteome</keyword>
<feature type="binding site" evidence="1">
    <location>
        <position position="480"/>
    </location>
    <ligand>
        <name>Ca(2+)</name>
        <dbReference type="ChEBI" id="CHEBI:29108"/>
    </ligand>
</feature>
<sequence length="563" mass="63884">MLLRCWNRKSESLVLVTLVVFIVGPWSSLEAFNIFIHSYDKLDQKYGSFTDDMRHEMLNEVRKMFYFGYDSYMKYAFPLDELDPIHCVGRGPDHDNPGPDHDNPSNININDVLGDYCLTLVDSLDTLAVLGNVTEFHRAIQLVIEHVSFDKENNVQVFEANIRLLGGLLSAHMFMTDSPNLFGGDLKPSWYNGELLQLASDLASRLLPAFQESITGIPYPRVNLRKGLVDEGAETCTAGAGSLLLELGTLSRLLGDPIYETMARRANRALWSARAKNTGLLGNVINAKTGQWVGRLSGLGAGLDSYFEYLLKSYILFGEEEDFVMFNDSYIAFKQYLRRGRPHCNKGYGDHPLYVNVDMHSGNTYTYWIDALQASFPAVQRLSPDVAFYSLRPELVESTYLLYQATKNPFYLHVGKEILQSINTYAKAKCGYATVHDVTDMSLEDRMESFFLSETCKYLYLLFDTENPLNRQFHKYLFTTEGHLLPIGAKLRTKSWTEEDSSSPSFDPLEDSTSSVFFRNKTPSLKGNVTQPSCEAVDEARHYLMPLRTPYYLQLTESLGLKE</sequence>